<gene>
    <name evidence="2" type="ORF">SAMN04489737_1607</name>
</gene>
<dbReference type="Pfam" id="PF02464">
    <property type="entry name" value="CinA"/>
    <property type="match status" value="1"/>
</dbReference>
<dbReference type="Proteomes" id="UP000214355">
    <property type="component" value="Chromosome I"/>
</dbReference>
<dbReference type="NCBIfam" id="TIGR00199">
    <property type="entry name" value="PncC_domain"/>
    <property type="match status" value="1"/>
</dbReference>
<reference evidence="3" key="1">
    <citation type="submission" date="2016-10" db="EMBL/GenBank/DDBJ databases">
        <authorList>
            <person name="Varghese N."/>
            <person name="Submissions S."/>
        </authorList>
    </citation>
    <scope>NUCLEOTIDE SEQUENCE [LARGE SCALE GENOMIC DNA]</scope>
    <source>
        <strain evidence="3">DSM 10002</strain>
    </source>
</reference>
<dbReference type="SUPFAM" id="SSF142433">
    <property type="entry name" value="CinA-like"/>
    <property type="match status" value="1"/>
</dbReference>
<dbReference type="EMBL" id="LT629804">
    <property type="protein sequence ID" value="SDU81822.1"/>
    <property type="molecule type" value="Genomic_DNA"/>
</dbReference>
<organism evidence="2 3">
    <name type="scientific">Arcanobacterium phocae</name>
    <dbReference type="NCBI Taxonomy" id="131112"/>
    <lineage>
        <taxon>Bacteria</taxon>
        <taxon>Bacillati</taxon>
        <taxon>Actinomycetota</taxon>
        <taxon>Actinomycetes</taxon>
        <taxon>Actinomycetales</taxon>
        <taxon>Actinomycetaceae</taxon>
        <taxon>Arcanobacterium</taxon>
    </lineage>
</organism>
<protein>
    <submittedName>
        <fullName evidence="2">Nicotinamide-nucleotide amidase</fullName>
    </submittedName>
</protein>
<dbReference type="InterPro" id="IPR008136">
    <property type="entry name" value="CinA_C"/>
</dbReference>
<dbReference type="STRING" id="131112.SAMN04489737_1607"/>
<feature type="domain" description="CinA C-terminal" evidence="1">
    <location>
        <begin position="7"/>
        <end position="155"/>
    </location>
</feature>
<evidence type="ECO:0000259" key="1">
    <source>
        <dbReference type="Pfam" id="PF02464"/>
    </source>
</evidence>
<keyword evidence="3" id="KW-1185">Reference proteome</keyword>
<name>A0A1H2LLU9_9ACTO</name>
<dbReference type="Gene3D" id="3.90.950.20">
    <property type="entry name" value="CinA-like"/>
    <property type="match status" value="1"/>
</dbReference>
<sequence length="162" mass="16872">MKKELNELGTQVLELCSSRRLTLAVAESLTGGAVANSIVSIPGASAVFRGGAVTYATDSKSSVLGVSKERLALTGPVDELVARQMASGVGQLFDSDIAVATTGVAGPGPADGHEAGTVWIGVWSKSAGSLAFSYQFDGDRDYVRYRTVEAALRCILLNFQSN</sequence>
<dbReference type="RefSeq" id="WP_091281990.1">
    <property type="nucleotide sequence ID" value="NZ_JABAPL010000008.1"/>
</dbReference>
<accession>A0A1H2LLU9</accession>
<evidence type="ECO:0000313" key="3">
    <source>
        <dbReference type="Proteomes" id="UP000214355"/>
    </source>
</evidence>
<dbReference type="GeneID" id="65345333"/>
<evidence type="ECO:0000313" key="2">
    <source>
        <dbReference type="EMBL" id="SDU81822.1"/>
    </source>
</evidence>
<proteinExistence type="predicted"/>
<dbReference type="AlphaFoldDB" id="A0A1H2LLU9"/>
<dbReference type="OrthoDB" id="1253990at2"/>
<dbReference type="InterPro" id="IPR036653">
    <property type="entry name" value="CinA-like_C"/>
</dbReference>